<evidence type="ECO:0000313" key="1">
    <source>
        <dbReference type="EMBL" id="GGP45026.1"/>
    </source>
</evidence>
<dbReference type="Proteomes" id="UP000639606">
    <property type="component" value="Unassembled WGS sequence"/>
</dbReference>
<evidence type="ECO:0000313" key="2">
    <source>
        <dbReference type="Proteomes" id="UP000639606"/>
    </source>
</evidence>
<comment type="caution">
    <text evidence="1">The sequence shown here is derived from an EMBL/GenBank/DDBJ whole genome shotgun (WGS) entry which is preliminary data.</text>
</comment>
<dbReference type="AlphaFoldDB" id="A0A918AJ63"/>
<protein>
    <recommendedName>
        <fullName evidence="3">Immunity protein Imm1</fullName>
    </recommendedName>
</protein>
<reference evidence="1" key="1">
    <citation type="journal article" date="2014" name="Int. J. Syst. Evol. Microbiol.">
        <title>Complete genome sequence of Corynebacterium casei LMG S-19264T (=DSM 44701T), isolated from a smear-ripened cheese.</title>
        <authorList>
            <consortium name="US DOE Joint Genome Institute (JGI-PGF)"/>
            <person name="Walter F."/>
            <person name="Albersmeier A."/>
            <person name="Kalinowski J."/>
            <person name="Ruckert C."/>
        </authorList>
    </citation>
    <scope>NUCLEOTIDE SEQUENCE</scope>
    <source>
        <strain evidence="1">JCM 3313</strain>
    </source>
</reference>
<dbReference type="EMBL" id="BMRG01000002">
    <property type="protein sequence ID" value="GGP45026.1"/>
    <property type="molecule type" value="Genomic_DNA"/>
</dbReference>
<accession>A0A918AJ63</accession>
<name>A0A918AJ63_9PSEU</name>
<organism evidence="1 2">
    <name type="scientific">Saccharothrix coeruleofusca</name>
    <dbReference type="NCBI Taxonomy" id="33919"/>
    <lineage>
        <taxon>Bacteria</taxon>
        <taxon>Bacillati</taxon>
        <taxon>Actinomycetota</taxon>
        <taxon>Actinomycetes</taxon>
        <taxon>Pseudonocardiales</taxon>
        <taxon>Pseudonocardiaceae</taxon>
        <taxon>Saccharothrix</taxon>
    </lineage>
</organism>
<reference evidence="1" key="2">
    <citation type="submission" date="2020-09" db="EMBL/GenBank/DDBJ databases">
        <authorList>
            <person name="Sun Q."/>
            <person name="Ohkuma M."/>
        </authorList>
    </citation>
    <scope>NUCLEOTIDE SEQUENCE</scope>
    <source>
        <strain evidence="1">JCM 3313</strain>
    </source>
</reference>
<gene>
    <name evidence="1" type="ORF">GCM10010185_16030</name>
</gene>
<dbReference type="InterPro" id="IPR025680">
    <property type="entry name" value="DddI"/>
</dbReference>
<keyword evidence="2" id="KW-1185">Reference proteome</keyword>
<sequence length="132" mass="14999">MADILANPQPHPTVVYAQNRPTVGPAELPDHQLKFDLDAEHHVAAVHLFGPKDFLPTETTSDTDDTAAWIAVPRQAENRMPSGVTLYIDRDTRTEFPQEATLPLNLLRELLHEFMRTGQRPTCVDWQRTDIF</sequence>
<proteinExistence type="predicted"/>
<dbReference type="Pfam" id="PF14430">
    <property type="entry name" value="Imm1"/>
    <property type="match status" value="1"/>
</dbReference>
<evidence type="ECO:0008006" key="3">
    <source>
        <dbReference type="Google" id="ProtNLM"/>
    </source>
</evidence>